<reference evidence="1 2" key="1">
    <citation type="journal article" date="2013" name="Genome Announc.">
        <title>Draft Genome Sequence of Sphingobium ummariense Strain RL-3, a Hexachlorocyclohexane-Degrading Bacterium.</title>
        <authorList>
            <person name="Kohli P."/>
            <person name="Dua A."/>
            <person name="Sangwan N."/>
            <person name="Oldach P."/>
            <person name="Khurana J.P."/>
            <person name="Lal R."/>
        </authorList>
    </citation>
    <scope>NUCLEOTIDE SEQUENCE [LARGE SCALE GENOMIC DNA]</scope>
    <source>
        <strain evidence="1 2">RL-3</strain>
    </source>
</reference>
<comment type="caution">
    <text evidence="1">The sequence shown here is derived from an EMBL/GenBank/DDBJ whole genome shotgun (WGS) entry which is preliminary data.</text>
</comment>
<evidence type="ECO:0000313" key="1">
    <source>
        <dbReference type="EMBL" id="EQB33550.1"/>
    </source>
</evidence>
<dbReference type="Proteomes" id="UP000015523">
    <property type="component" value="Unassembled WGS sequence"/>
</dbReference>
<protein>
    <recommendedName>
        <fullName evidence="3">Ribbon-helix-helix protein CopG domain-containing protein</fullName>
    </recommendedName>
</protein>
<keyword evidence="2" id="KW-1185">Reference proteome</keyword>
<proteinExistence type="predicted"/>
<name>T0IXP4_9SPHN</name>
<sequence length="54" mass="5950">MKVVTFTIPTNAIAAIDAFQDRMGLPNRSVAVGQLLKERFAADDFAEIRQELGL</sequence>
<accession>T0IXP4</accession>
<dbReference type="PATRIC" id="fig|1346791.3.peg.679"/>
<evidence type="ECO:0000313" key="2">
    <source>
        <dbReference type="Proteomes" id="UP000015523"/>
    </source>
</evidence>
<organism evidence="1 2">
    <name type="scientific">Sphingobium ummariense RL-3</name>
    <dbReference type="NCBI Taxonomy" id="1346791"/>
    <lineage>
        <taxon>Bacteria</taxon>
        <taxon>Pseudomonadati</taxon>
        <taxon>Pseudomonadota</taxon>
        <taxon>Alphaproteobacteria</taxon>
        <taxon>Sphingomonadales</taxon>
        <taxon>Sphingomonadaceae</taxon>
        <taxon>Sphingobium</taxon>
    </lineage>
</organism>
<dbReference type="STRING" id="1346791.M529_03500"/>
<dbReference type="EMBL" id="AUWY01000033">
    <property type="protein sequence ID" value="EQB33550.1"/>
    <property type="molecule type" value="Genomic_DNA"/>
</dbReference>
<dbReference type="AlphaFoldDB" id="T0IXP4"/>
<gene>
    <name evidence="1" type="ORF">M529_03500</name>
</gene>
<evidence type="ECO:0008006" key="3">
    <source>
        <dbReference type="Google" id="ProtNLM"/>
    </source>
</evidence>